<feature type="region of interest" description="Disordered" evidence="10">
    <location>
        <begin position="1"/>
        <end position="26"/>
    </location>
</feature>
<feature type="compositionally biased region" description="Low complexity" evidence="10">
    <location>
        <begin position="201"/>
        <end position="210"/>
    </location>
</feature>
<sequence>MSLRSPLRAFPTSLRTPLTSGTSRNSLRYASLNSAIGRGIRRSQSVGDPRNLSDDNRDRSRDERSSFRPRDNRRNKEDHDGFPNPELLRDTFRRKGGFQGLPREYQRDRAPRRFRNENDSAAATRHRSQKYDSTTDAQSRHRTGQGEWRRKEDHPGPPAQEFDEDEFIRTGNFRALPLEHQRFKSALKPRDQQESRAVNKSRPSSQHSSSPPYPRKEHSRQEKLAARHKATEKRPERVKEHVKVPDTIPYTTPASEFIYGTTAVEATLRCSQRQIYKLYLYQGAEEELSDTKVVLRKLALTKNIKVKFAFAEWDRLLDKMSAGRPHNGCILEASPLPRTPVQALKSVELEEAQFRVELAPQTREEASVNGTNDRITINFSAAQQYRRQPVVLLLDGVVDPGNLGAIIRSAYYLGVDAIVFAGRNSAPLSPITIKASAGAAENMTLLEVKNEVEFIQRSKANGWRFYAADALSSDATYLDPTSLYDSNLMTASEGEPAAGSPIGHSPSVIMMGNEGSGLSNHIRSQADSIVSIPGARIIPGVGAVSDPARVDSLNVSVAAALLMETFLRVPLGISPVPRKQTTR</sequence>
<keyword evidence="7" id="KW-0809">Transit peptide</keyword>
<dbReference type="FunFam" id="3.30.1330.30:FF:000035">
    <property type="entry name" value="TrmH family RNA methyltransferase"/>
    <property type="match status" value="1"/>
</dbReference>
<dbReference type="OrthoDB" id="270651at2759"/>
<evidence type="ECO:0000259" key="11">
    <source>
        <dbReference type="SMART" id="SM00967"/>
    </source>
</evidence>
<organism evidence="12 13">
    <name type="scientific">Aspergillus versicolor CBS 583.65</name>
    <dbReference type="NCBI Taxonomy" id="1036611"/>
    <lineage>
        <taxon>Eukaryota</taxon>
        <taxon>Fungi</taxon>
        <taxon>Dikarya</taxon>
        <taxon>Ascomycota</taxon>
        <taxon>Pezizomycotina</taxon>
        <taxon>Eurotiomycetes</taxon>
        <taxon>Eurotiomycetidae</taxon>
        <taxon>Eurotiales</taxon>
        <taxon>Aspergillaceae</taxon>
        <taxon>Aspergillus</taxon>
        <taxon>Aspergillus subgen. Nidulantes</taxon>
    </lineage>
</organism>
<dbReference type="Gene3D" id="3.40.1280.10">
    <property type="match status" value="1"/>
</dbReference>
<dbReference type="InterPro" id="IPR029026">
    <property type="entry name" value="tRNA_m1G_MTases_N"/>
</dbReference>
<dbReference type="STRING" id="1036611.A0A1L9PAI2"/>
<protein>
    <recommendedName>
        <fullName evidence="9">rRNA methyltransferase 1, mitochondrial</fullName>
    </recommendedName>
</protein>
<keyword evidence="6" id="KW-0949">S-adenosyl-L-methionine</keyword>
<dbReference type="GO" id="GO:0003723">
    <property type="term" value="F:RNA binding"/>
    <property type="evidence" value="ECO:0007669"/>
    <property type="project" value="InterPro"/>
</dbReference>
<evidence type="ECO:0000313" key="12">
    <source>
        <dbReference type="EMBL" id="OJI98483.1"/>
    </source>
</evidence>
<dbReference type="AlphaFoldDB" id="A0A1L9PAI2"/>
<feature type="region of interest" description="Disordered" evidence="10">
    <location>
        <begin position="183"/>
        <end position="239"/>
    </location>
</feature>
<gene>
    <name evidence="12" type="ORF">ASPVEDRAFT_37944</name>
</gene>
<evidence type="ECO:0000256" key="6">
    <source>
        <dbReference type="ARBA" id="ARBA00022691"/>
    </source>
</evidence>
<evidence type="ECO:0000256" key="2">
    <source>
        <dbReference type="ARBA" id="ARBA00007228"/>
    </source>
</evidence>
<dbReference type="Gene3D" id="3.30.1330.30">
    <property type="match status" value="1"/>
</dbReference>
<dbReference type="Pfam" id="PF08032">
    <property type="entry name" value="SpoU_sub_bind"/>
    <property type="match status" value="1"/>
</dbReference>
<dbReference type="PANTHER" id="PTHR46103">
    <property type="entry name" value="RRNA METHYLTRANSFERASE 1, MITOCHONDRIAL"/>
    <property type="match status" value="1"/>
</dbReference>
<dbReference type="GO" id="GO:0005739">
    <property type="term" value="C:mitochondrion"/>
    <property type="evidence" value="ECO:0007669"/>
    <property type="project" value="UniProtKB-SubCell"/>
</dbReference>
<evidence type="ECO:0000256" key="8">
    <source>
        <dbReference type="ARBA" id="ARBA00023128"/>
    </source>
</evidence>
<keyword evidence="13" id="KW-1185">Reference proteome</keyword>
<proteinExistence type="inferred from homology"/>
<dbReference type="GO" id="GO:0016435">
    <property type="term" value="F:rRNA (guanine) methyltransferase activity"/>
    <property type="evidence" value="ECO:0007669"/>
    <property type="project" value="TreeGrafter"/>
</dbReference>
<evidence type="ECO:0000256" key="10">
    <source>
        <dbReference type="SAM" id="MobiDB-lite"/>
    </source>
</evidence>
<comment type="subcellular location">
    <subcellularLocation>
        <location evidence="1">Mitochondrion</location>
    </subcellularLocation>
</comment>
<evidence type="ECO:0000256" key="7">
    <source>
        <dbReference type="ARBA" id="ARBA00022946"/>
    </source>
</evidence>
<keyword evidence="3" id="KW-0698">rRNA processing</keyword>
<accession>A0A1L9PAI2</accession>
<dbReference type="InterPro" id="IPR047182">
    <property type="entry name" value="MRM1"/>
</dbReference>
<dbReference type="EMBL" id="KV878126">
    <property type="protein sequence ID" value="OJI98483.1"/>
    <property type="molecule type" value="Genomic_DNA"/>
</dbReference>
<dbReference type="SUPFAM" id="SSF55315">
    <property type="entry name" value="L30e-like"/>
    <property type="match status" value="1"/>
</dbReference>
<dbReference type="Proteomes" id="UP000184073">
    <property type="component" value="Unassembled WGS sequence"/>
</dbReference>
<dbReference type="SUPFAM" id="SSF75217">
    <property type="entry name" value="alpha/beta knot"/>
    <property type="match status" value="1"/>
</dbReference>
<dbReference type="InterPro" id="IPR001537">
    <property type="entry name" value="SpoU_MeTrfase"/>
</dbReference>
<dbReference type="InterPro" id="IPR029064">
    <property type="entry name" value="Ribosomal_eL30-like_sf"/>
</dbReference>
<evidence type="ECO:0000256" key="1">
    <source>
        <dbReference type="ARBA" id="ARBA00004173"/>
    </source>
</evidence>
<evidence type="ECO:0000256" key="5">
    <source>
        <dbReference type="ARBA" id="ARBA00022679"/>
    </source>
</evidence>
<keyword evidence="5" id="KW-0808">Transferase</keyword>
<keyword evidence="8" id="KW-0496">Mitochondrion</keyword>
<dbReference type="InterPro" id="IPR029028">
    <property type="entry name" value="Alpha/beta_knot_MTases"/>
</dbReference>
<name>A0A1L9PAI2_ASPVE</name>
<dbReference type="RefSeq" id="XP_040664246.1">
    <property type="nucleotide sequence ID" value="XM_040811601.1"/>
</dbReference>
<dbReference type="InterPro" id="IPR013123">
    <property type="entry name" value="SpoU_subst-bd"/>
</dbReference>
<evidence type="ECO:0000256" key="9">
    <source>
        <dbReference type="ARBA" id="ARBA00034881"/>
    </source>
</evidence>
<comment type="similarity">
    <text evidence="2">Belongs to the class IV-like SAM-binding methyltransferase superfamily. RNA methyltransferase TrmH family.</text>
</comment>
<feature type="compositionally biased region" description="Polar residues" evidence="10">
    <location>
        <begin position="13"/>
        <end position="26"/>
    </location>
</feature>
<dbReference type="CDD" id="cd18105">
    <property type="entry name" value="SpoU-like_MRM1"/>
    <property type="match status" value="1"/>
</dbReference>
<dbReference type="PANTHER" id="PTHR46103:SF1">
    <property type="entry name" value="RRNA METHYLTRANSFERASE 1, MITOCHONDRIAL"/>
    <property type="match status" value="1"/>
</dbReference>
<feature type="compositionally biased region" description="Basic and acidic residues" evidence="10">
    <location>
        <begin position="214"/>
        <end position="225"/>
    </location>
</feature>
<evidence type="ECO:0000256" key="4">
    <source>
        <dbReference type="ARBA" id="ARBA00022603"/>
    </source>
</evidence>
<evidence type="ECO:0000313" key="13">
    <source>
        <dbReference type="Proteomes" id="UP000184073"/>
    </source>
</evidence>
<dbReference type="GeneID" id="63727112"/>
<feature type="domain" description="RNA 2-O ribose methyltransferase substrate binding" evidence="11">
    <location>
        <begin position="257"/>
        <end position="339"/>
    </location>
</feature>
<dbReference type="InterPro" id="IPR047261">
    <property type="entry name" value="MRM1_MeTrfase_dom"/>
</dbReference>
<feature type="compositionally biased region" description="Basic and acidic residues" evidence="10">
    <location>
        <begin position="183"/>
        <end position="194"/>
    </location>
</feature>
<feature type="region of interest" description="Disordered" evidence="10">
    <location>
        <begin position="40"/>
        <end position="165"/>
    </location>
</feature>
<dbReference type="VEuPathDB" id="FungiDB:ASPVEDRAFT_37944"/>
<feature type="compositionally biased region" description="Basic and acidic residues" evidence="10">
    <location>
        <begin position="104"/>
        <end position="118"/>
    </location>
</feature>
<feature type="compositionally biased region" description="Basic and acidic residues" evidence="10">
    <location>
        <begin position="51"/>
        <end position="93"/>
    </location>
</feature>
<keyword evidence="4" id="KW-0489">Methyltransferase</keyword>
<evidence type="ECO:0000256" key="3">
    <source>
        <dbReference type="ARBA" id="ARBA00022552"/>
    </source>
</evidence>
<reference evidence="13" key="1">
    <citation type="journal article" date="2017" name="Genome Biol.">
        <title>Comparative genomics reveals high biological diversity and specific adaptations in the industrially and medically important fungal genus Aspergillus.</title>
        <authorList>
            <person name="de Vries R.P."/>
            <person name="Riley R."/>
            <person name="Wiebenga A."/>
            <person name="Aguilar-Osorio G."/>
            <person name="Amillis S."/>
            <person name="Uchima C.A."/>
            <person name="Anderluh G."/>
            <person name="Asadollahi M."/>
            <person name="Askin M."/>
            <person name="Barry K."/>
            <person name="Battaglia E."/>
            <person name="Bayram O."/>
            <person name="Benocci T."/>
            <person name="Braus-Stromeyer S.A."/>
            <person name="Caldana C."/>
            <person name="Canovas D."/>
            <person name="Cerqueira G.C."/>
            <person name="Chen F."/>
            <person name="Chen W."/>
            <person name="Choi C."/>
            <person name="Clum A."/>
            <person name="Dos Santos R.A."/>
            <person name="Damasio A.R."/>
            <person name="Diallinas G."/>
            <person name="Emri T."/>
            <person name="Fekete E."/>
            <person name="Flipphi M."/>
            <person name="Freyberg S."/>
            <person name="Gallo A."/>
            <person name="Gournas C."/>
            <person name="Habgood R."/>
            <person name="Hainaut M."/>
            <person name="Harispe M.L."/>
            <person name="Henrissat B."/>
            <person name="Hilden K.S."/>
            <person name="Hope R."/>
            <person name="Hossain A."/>
            <person name="Karabika E."/>
            <person name="Karaffa L."/>
            <person name="Karanyi Z."/>
            <person name="Krasevec N."/>
            <person name="Kuo A."/>
            <person name="Kusch H."/>
            <person name="LaButti K."/>
            <person name="Lagendijk E.L."/>
            <person name="Lapidus A."/>
            <person name="Levasseur A."/>
            <person name="Lindquist E."/>
            <person name="Lipzen A."/>
            <person name="Logrieco A.F."/>
            <person name="MacCabe A."/>
            <person name="Maekelae M.R."/>
            <person name="Malavazi I."/>
            <person name="Melin P."/>
            <person name="Meyer V."/>
            <person name="Mielnichuk N."/>
            <person name="Miskei M."/>
            <person name="Molnar A.P."/>
            <person name="Mule G."/>
            <person name="Ngan C.Y."/>
            <person name="Orejas M."/>
            <person name="Orosz E."/>
            <person name="Ouedraogo J.P."/>
            <person name="Overkamp K.M."/>
            <person name="Park H.-S."/>
            <person name="Perrone G."/>
            <person name="Piumi F."/>
            <person name="Punt P.J."/>
            <person name="Ram A.F."/>
            <person name="Ramon A."/>
            <person name="Rauscher S."/>
            <person name="Record E."/>
            <person name="Riano-Pachon D.M."/>
            <person name="Robert V."/>
            <person name="Roehrig J."/>
            <person name="Ruller R."/>
            <person name="Salamov A."/>
            <person name="Salih N.S."/>
            <person name="Samson R.A."/>
            <person name="Sandor E."/>
            <person name="Sanguinetti M."/>
            <person name="Schuetze T."/>
            <person name="Sepcic K."/>
            <person name="Shelest E."/>
            <person name="Sherlock G."/>
            <person name="Sophianopoulou V."/>
            <person name="Squina F.M."/>
            <person name="Sun H."/>
            <person name="Susca A."/>
            <person name="Todd R.B."/>
            <person name="Tsang A."/>
            <person name="Unkles S.E."/>
            <person name="van de Wiele N."/>
            <person name="van Rossen-Uffink D."/>
            <person name="Oliveira J.V."/>
            <person name="Vesth T.C."/>
            <person name="Visser J."/>
            <person name="Yu J.-H."/>
            <person name="Zhou M."/>
            <person name="Andersen M.R."/>
            <person name="Archer D.B."/>
            <person name="Baker S.E."/>
            <person name="Benoit I."/>
            <person name="Brakhage A.A."/>
            <person name="Braus G.H."/>
            <person name="Fischer R."/>
            <person name="Frisvad J.C."/>
            <person name="Goldman G.H."/>
            <person name="Houbraken J."/>
            <person name="Oakley B."/>
            <person name="Pocsi I."/>
            <person name="Scazzocchio C."/>
            <person name="Seiboth B."/>
            <person name="vanKuyk P.A."/>
            <person name="Wortman J."/>
            <person name="Dyer P.S."/>
            <person name="Grigoriev I.V."/>
        </authorList>
    </citation>
    <scope>NUCLEOTIDE SEQUENCE [LARGE SCALE GENOMIC DNA]</scope>
    <source>
        <strain evidence="13">CBS 583.65</strain>
    </source>
</reference>
<dbReference type="Pfam" id="PF00588">
    <property type="entry name" value="SpoU_methylase"/>
    <property type="match status" value="1"/>
</dbReference>
<dbReference type="SMART" id="SM00967">
    <property type="entry name" value="SpoU_sub_bind"/>
    <property type="match status" value="1"/>
</dbReference>